<name>K3W6P4_GLOUD</name>
<dbReference type="InParanoid" id="K3W6P4"/>
<dbReference type="eggNOG" id="ENOG502REW5">
    <property type="taxonomic scope" value="Eukaryota"/>
</dbReference>
<reference evidence="4" key="1">
    <citation type="journal article" date="2010" name="Genome Biol.">
        <title>Genome sequence of the necrotrophic plant pathogen Pythium ultimum reveals original pathogenicity mechanisms and effector repertoire.</title>
        <authorList>
            <person name="Levesque C.A."/>
            <person name="Brouwer H."/>
            <person name="Cano L."/>
            <person name="Hamilton J.P."/>
            <person name="Holt C."/>
            <person name="Huitema E."/>
            <person name="Raffaele S."/>
            <person name="Robideau G.P."/>
            <person name="Thines M."/>
            <person name="Win J."/>
            <person name="Zerillo M.M."/>
            <person name="Beakes G.W."/>
            <person name="Boore J.L."/>
            <person name="Busam D."/>
            <person name="Dumas B."/>
            <person name="Ferriera S."/>
            <person name="Fuerstenberg S.I."/>
            <person name="Gachon C.M."/>
            <person name="Gaulin E."/>
            <person name="Govers F."/>
            <person name="Grenville-Briggs L."/>
            <person name="Horner N."/>
            <person name="Hostetler J."/>
            <person name="Jiang R.H."/>
            <person name="Johnson J."/>
            <person name="Krajaejun T."/>
            <person name="Lin H."/>
            <person name="Meijer H.J."/>
            <person name="Moore B."/>
            <person name="Morris P."/>
            <person name="Phuntmart V."/>
            <person name="Puiu D."/>
            <person name="Shetty J."/>
            <person name="Stajich J.E."/>
            <person name="Tripathy S."/>
            <person name="Wawra S."/>
            <person name="van West P."/>
            <person name="Whitty B.R."/>
            <person name="Coutinho P.M."/>
            <person name="Henrissat B."/>
            <person name="Martin F."/>
            <person name="Thomas P.D."/>
            <person name="Tyler B.M."/>
            <person name="De Vries R.P."/>
            <person name="Kamoun S."/>
            <person name="Yandell M."/>
            <person name="Tisserat N."/>
            <person name="Buell C.R."/>
        </authorList>
    </citation>
    <scope>NUCLEOTIDE SEQUENCE</scope>
    <source>
        <strain evidence="4">DAOM:BR144</strain>
    </source>
</reference>
<keyword evidence="4" id="KW-1185">Reference proteome</keyword>
<evidence type="ECO:0000256" key="1">
    <source>
        <dbReference type="SAM" id="MobiDB-lite"/>
    </source>
</evidence>
<evidence type="ECO:0000313" key="3">
    <source>
        <dbReference type="EnsemblProtists" id="PYU1_T000635"/>
    </source>
</evidence>
<keyword evidence="2" id="KW-0472">Membrane</keyword>
<dbReference type="Proteomes" id="UP000019132">
    <property type="component" value="Unassembled WGS sequence"/>
</dbReference>
<protein>
    <submittedName>
        <fullName evidence="3">Uncharacterized protein</fullName>
    </submittedName>
</protein>
<reference evidence="3" key="3">
    <citation type="submission" date="2015-02" db="UniProtKB">
        <authorList>
            <consortium name="EnsemblProtists"/>
        </authorList>
    </citation>
    <scope>IDENTIFICATION</scope>
    <source>
        <strain evidence="3">DAOM BR144</strain>
    </source>
</reference>
<feature type="compositionally biased region" description="Low complexity" evidence="1">
    <location>
        <begin position="108"/>
        <end position="122"/>
    </location>
</feature>
<evidence type="ECO:0000256" key="2">
    <source>
        <dbReference type="SAM" id="Phobius"/>
    </source>
</evidence>
<dbReference type="VEuPathDB" id="FungiDB:PYU1_G000635"/>
<feature type="transmembrane region" description="Helical" evidence="2">
    <location>
        <begin position="150"/>
        <end position="170"/>
    </location>
</feature>
<dbReference type="EMBL" id="GL376620">
    <property type="status" value="NOT_ANNOTATED_CDS"/>
    <property type="molecule type" value="Genomic_DNA"/>
</dbReference>
<proteinExistence type="predicted"/>
<dbReference type="AlphaFoldDB" id="K3W6P4"/>
<accession>K3W6P4</accession>
<dbReference type="HOGENOM" id="CLU_132953_0_0_1"/>
<sequence>MTTERKSLLTQGLEPLAEHSPRMRGLLQQLYALDDDLQDAHFLAKRDDEFGEDVVQKYKKFLAFRQIVIDELEKQKVPVPWQMRMRIDDLELTLRQREENKNGGQKGAKSATTAKKSATTKAVDTSESKKKTKKSAATSAAPPSAAEVRAVSFVAPTLVALVGALLWYIWFS</sequence>
<reference evidence="4" key="2">
    <citation type="submission" date="2010-04" db="EMBL/GenBank/DDBJ databases">
        <authorList>
            <person name="Buell R."/>
            <person name="Hamilton J."/>
            <person name="Hostetler J."/>
        </authorList>
    </citation>
    <scope>NUCLEOTIDE SEQUENCE [LARGE SCALE GENOMIC DNA]</scope>
    <source>
        <strain evidence="4">DAOM:BR144</strain>
    </source>
</reference>
<dbReference type="OMA" id="KIQVPWQ"/>
<keyword evidence="2" id="KW-1133">Transmembrane helix</keyword>
<organism evidence="3 4">
    <name type="scientific">Globisporangium ultimum (strain ATCC 200006 / CBS 805.95 / DAOM BR144)</name>
    <name type="common">Pythium ultimum</name>
    <dbReference type="NCBI Taxonomy" id="431595"/>
    <lineage>
        <taxon>Eukaryota</taxon>
        <taxon>Sar</taxon>
        <taxon>Stramenopiles</taxon>
        <taxon>Oomycota</taxon>
        <taxon>Peronosporomycetes</taxon>
        <taxon>Pythiales</taxon>
        <taxon>Pythiaceae</taxon>
        <taxon>Globisporangium</taxon>
    </lineage>
</organism>
<dbReference type="EnsemblProtists" id="PYU1_T000635">
    <property type="protein sequence ID" value="PYU1_T000635"/>
    <property type="gene ID" value="PYU1_G000635"/>
</dbReference>
<evidence type="ECO:0000313" key="4">
    <source>
        <dbReference type="Proteomes" id="UP000019132"/>
    </source>
</evidence>
<feature type="region of interest" description="Disordered" evidence="1">
    <location>
        <begin position="96"/>
        <end position="141"/>
    </location>
</feature>
<keyword evidence="2" id="KW-0812">Transmembrane</keyword>